<evidence type="ECO:0000313" key="2">
    <source>
        <dbReference type="Proteomes" id="UP001163321"/>
    </source>
</evidence>
<comment type="caution">
    <text evidence="1">The sequence shown here is derived from an EMBL/GenBank/DDBJ whole genome shotgun (WGS) entry which is preliminary data.</text>
</comment>
<dbReference type="EMBL" id="CM047582">
    <property type="protein sequence ID" value="KAI9914373.1"/>
    <property type="molecule type" value="Genomic_DNA"/>
</dbReference>
<evidence type="ECO:0000313" key="1">
    <source>
        <dbReference type="EMBL" id="KAI9914373.1"/>
    </source>
</evidence>
<protein>
    <submittedName>
        <fullName evidence="1">Uncharacterized protein</fullName>
    </submittedName>
</protein>
<name>A0ACC0W8W0_9STRA</name>
<proteinExistence type="predicted"/>
<sequence length="220" mass="24211">MMHRDGTPGIRDAEIILRKRVGTVFVLGLVVASAVCVLLSDILGNEETVESYRNPLMHAAQPYLFSTPSLAATSAVGCKKNLEIYTNTTRRTGTTVDYEMAKFIGFVSSILGLKRLSSKMTSWTCSSVHQRRLTLDIFQPSCLHSICTEKRHCVSGATAYAHFGFSIDYEAMALHNVSVVGKIGLVRMWIAPKGPWRPSTATTFRNVYMGDGDPTLPEGF</sequence>
<keyword evidence="2" id="KW-1185">Reference proteome</keyword>
<reference evidence="1 2" key="1">
    <citation type="journal article" date="2022" name="bioRxiv">
        <title>The genome of the oomycete Peronosclerospora sorghi, a cosmopolitan pathogen of maize and sorghum, is inflated with dispersed pseudogenes.</title>
        <authorList>
            <person name="Fletcher K."/>
            <person name="Martin F."/>
            <person name="Isakeit T."/>
            <person name="Cavanaugh K."/>
            <person name="Magill C."/>
            <person name="Michelmore R."/>
        </authorList>
    </citation>
    <scope>NUCLEOTIDE SEQUENCE [LARGE SCALE GENOMIC DNA]</scope>
    <source>
        <strain evidence="1">P6</strain>
    </source>
</reference>
<gene>
    <name evidence="1" type="ORF">PsorP6_008379</name>
</gene>
<organism evidence="1 2">
    <name type="scientific">Peronosclerospora sorghi</name>
    <dbReference type="NCBI Taxonomy" id="230839"/>
    <lineage>
        <taxon>Eukaryota</taxon>
        <taxon>Sar</taxon>
        <taxon>Stramenopiles</taxon>
        <taxon>Oomycota</taxon>
        <taxon>Peronosporomycetes</taxon>
        <taxon>Peronosporales</taxon>
        <taxon>Peronosporaceae</taxon>
        <taxon>Peronosclerospora</taxon>
    </lineage>
</organism>
<accession>A0ACC0W8W0</accession>
<dbReference type="Proteomes" id="UP001163321">
    <property type="component" value="Chromosome 3"/>
</dbReference>